<dbReference type="PROSITE" id="PS51257">
    <property type="entry name" value="PROKAR_LIPOPROTEIN"/>
    <property type="match status" value="1"/>
</dbReference>
<evidence type="ECO:0000313" key="1">
    <source>
        <dbReference type="EMBL" id="CAB1129846.1"/>
    </source>
</evidence>
<dbReference type="KEGG" id="hfv:R50_2349"/>
<accession>A0A6F8ZJ87</accession>
<dbReference type="Proteomes" id="UP000503399">
    <property type="component" value="Chromosome"/>
</dbReference>
<evidence type="ECO:0000313" key="2">
    <source>
        <dbReference type="Proteomes" id="UP000503399"/>
    </source>
</evidence>
<keyword evidence="2" id="KW-1185">Reference proteome</keyword>
<dbReference type="AlphaFoldDB" id="A0A6F8ZJ87"/>
<sequence length="181" mass="19030">MALRRRRPGGEGGGLPMRRRLPGLALAAALLAGCGGPRSGHAIGAMPGPVQQVLDTRTLAGPTIAAGILTLTGHKADLASDTLPGYYSYGPARGGPDGSYYVDVEVPVNLGAVSRRLGYPARPVRSTAYRGLDWIPVVPLRGMAGDRLYFNPRTGYASFLFRLEPDGAVLDESWDAVAVNS</sequence>
<gene>
    <name evidence="1" type="ORF">R50_2349</name>
</gene>
<reference evidence="1 2" key="1">
    <citation type="submission" date="2020-02" db="EMBL/GenBank/DDBJ databases">
        <authorList>
            <person name="Hogendoorn C."/>
        </authorList>
    </citation>
    <scope>NUCLEOTIDE SEQUENCE [LARGE SCALE GENOMIC DNA]</scope>
    <source>
        <strain evidence="1">R501</strain>
    </source>
</reference>
<proteinExistence type="predicted"/>
<dbReference type="EMBL" id="LR778114">
    <property type="protein sequence ID" value="CAB1129846.1"/>
    <property type="molecule type" value="Genomic_DNA"/>
</dbReference>
<evidence type="ECO:0008006" key="3">
    <source>
        <dbReference type="Google" id="ProtNLM"/>
    </source>
</evidence>
<protein>
    <recommendedName>
        <fullName evidence="3">Lipoprotein</fullName>
    </recommendedName>
</protein>
<organism evidence="1 2">
    <name type="scientific">Candidatus Hydrogenisulfobacillus filiaventi</name>
    <dbReference type="NCBI Taxonomy" id="2707344"/>
    <lineage>
        <taxon>Bacteria</taxon>
        <taxon>Bacillati</taxon>
        <taxon>Bacillota</taxon>
        <taxon>Clostridia</taxon>
        <taxon>Eubacteriales</taxon>
        <taxon>Clostridiales Family XVII. Incertae Sedis</taxon>
        <taxon>Candidatus Hydrogenisulfobacillus</taxon>
    </lineage>
</organism>
<name>A0A6F8ZJ87_9FIRM</name>